<name>A0ABV8HXU2_9ACTN</name>
<protein>
    <recommendedName>
        <fullName evidence="3">Transposase</fullName>
    </recommendedName>
</protein>
<dbReference type="EMBL" id="JBHSBM010000002">
    <property type="protein sequence ID" value="MFC4056689.1"/>
    <property type="molecule type" value="Genomic_DNA"/>
</dbReference>
<evidence type="ECO:0000313" key="1">
    <source>
        <dbReference type="EMBL" id="MFC4056689.1"/>
    </source>
</evidence>
<organism evidence="1 2">
    <name type="scientific">Planomonospora corallina</name>
    <dbReference type="NCBI Taxonomy" id="1806052"/>
    <lineage>
        <taxon>Bacteria</taxon>
        <taxon>Bacillati</taxon>
        <taxon>Actinomycetota</taxon>
        <taxon>Actinomycetes</taxon>
        <taxon>Streptosporangiales</taxon>
        <taxon>Streptosporangiaceae</taxon>
        <taxon>Planomonospora</taxon>
    </lineage>
</organism>
<sequence length="79" mass="8543">MNPAIACRIPLVRRPKPPGMPLDKRIAELTALVESEGAGHHERVARACGVLNFAALIASDTGMPSLAADLCWRQHRVFA</sequence>
<evidence type="ECO:0000313" key="2">
    <source>
        <dbReference type="Proteomes" id="UP001595850"/>
    </source>
</evidence>
<evidence type="ECO:0008006" key="3">
    <source>
        <dbReference type="Google" id="ProtNLM"/>
    </source>
</evidence>
<dbReference type="RefSeq" id="WP_377284653.1">
    <property type="nucleotide sequence ID" value="NZ_JBHSBM010000002.1"/>
</dbReference>
<accession>A0ABV8HXU2</accession>
<proteinExistence type="predicted"/>
<comment type="caution">
    <text evidence="1">The sequence shown here is derived from an EMBL/GenBank/DDBJ whole genome shotgun (WGS) entry which is preliminary data.</text>
</comment>
<gene>
    <name evidence="1" type="ORF">ACFOWE_00135</name>
</gene>
<dbReference type="Proteomes" id="UP001595850">
    <property type="component" value="Unassembled WGS sequence"/>
</dbReference>
<reference evidence="2" key="1">
    <citation type="journal article" date="2019" name="Int. J. Syst. Evol. Microbiol.">
        <title>The Global Catalogue of Microorganisms (GCM) 10K type strain sequencing project: providing services to taxonomists for standard genome sequencing and annotation.</title>
        <authorList>
            <consortium name="The Broad Institute Genomics Platform"/>
            <consortium name="The Broad Institute Genome Sequencing Center for Infectious Disease"/>
            <person name="Wu L."/>
            <person name="Ma J."/>
        </authorList>
    </citation>
    <scope>NUCLEOTIDE SEQUENCE [LARGE SCALE GENOMIC DNA]</scope>
    <source>
        <strain evidence="2">TBRC 4489</strain>
    </source>
</reference>
<keyword evidence="2" id="KW-1185">Reference proteome</keyword>